<dbReference type="STRING" id="1724.GCA_001044175_00589"/>
<organism evidence="6 7">
    <name type="scientific">Corynebacterium renale</name>
    <dbReference type="NCBI Taxonomy" id="1724"/>
    <lineage>
        <taxon>Bacteria</taxon>
        <taxon>Bacillati</taxon>
        <taxon>Actinomycetota</taxon>
        <taxon>Actinomycetes</taxon>
        <taxon>Mycobacteriales</taxon>
        <taxon>Corynebacteriaceae</taxon>
        <taxon>Corynebacterium</taxon>
    </lineage>
</organism>
<dbReference type="Proteomes" id="UP000221653">
    <property type="component" value="Unassembled WGS sequence"/>
</dbReference>
<accession>A0A2A9DP77</accession>
<feature type="domain" description="ABC transporter" evidence="5">
    <location>
        <begin position="14"/>
        <end position="248"/>
    </location>
</feature>
<dbReference type="NCBIfam" id="NF010068">
    <property type="entry name" value="PRK13548.1"/>
    <property type="match status" value="1"/>
</dbReference>
<dbReference type="PROSITE" id="PS50893">
    <property type="entry name" value="ABC_TRANSPORTER_2"/>
    <property type="match status" value="1"/>
</dbReference>
<dbReference type="GO" id="GO:0016887">
    <property type="term" value="F:ATP hydrolysis activity"/>
    <property type="evidence" value="ECO:0007669"/>
    <property type="project" value="InterPro"/>
</dbReference>
<dbReference type="SUPFAM" id="SSF52540">
    <property type="entry name" value="P-loop containing nucleoside triphosphate hydrolases"/>
    <property type="match status" value="1"/>
</dbReference>
<evidence type="ECO:0000259" key="5">
    <source>
        <dbReference type="PROSITE" id="PS50893"/>
    </source>
</evidence>
<dbReference type="AlphaFoldDB" id="A0A2A9DP77"/>
<dbReference type="GO" id="GO:0005524">
    <property type="term" value="F:ATP binding"/>
    <property type="evidence" value="ECO:0007669"/>
    <property type="project" value="UniProtKB-KW"/>
</dbReference>
<dbReference type="InterPro" id="IPR003593">
    <property type="entry name" value="AAA+_ATPase"/>
</dbReference>
<evidence type="ECO:0000256" key="2">
    <source>
        <dbReference type="ARBA" id="ARBA00022741"/>
    </source>
</evidence>
<comment type="caution">
    <text evidence="6">The sequence shown here is derived from an EMBL/GenBank/DDBJ whole genome shotgun (WGS) entry which is preliminary data.</text>
</comment>
<gene>
    <name evidence="6" type="ORF">ATK06_0795</name>
</gene>
<evidence type="ECO:0000256" key="3">
    <source>
        <dbReference type="ARBA" id="ARBA00022840"/>
    </source>
</evidence>
<keyword evidence="7" id="KW-1185">Reference proteome</keyword>
<keyword evidence="3 6" id="KW-0067">ATP-binding</keyword>
<proteinExistence type="predicted"/>
<reference evidence="6 7" key="1">
    <citation type="submission" date="2017-10" db="EMBL/GenBank/DDBJ databases">
        <title>Sequencing the genomes of 1000 actinobacteria strains.</title>
        <authorList>
            <person name="Klenk H.-P."/>
        </authorList>
    </citation>
    <scope>NUCLEOTIDE SEQUENCE [LARGE SCALE GENOMIC DNA]</scope>
    <source>
        <strain evidence="6 7">DSM 20688</strain>
    </source>
</reference>
<dbReference type="FunFam" id="3.40.50.300:FF:000134">
    <property type="entry name" value="Iron-enterobactin ABC transporter ATP-binding protein"/>
    <property type="match status" value="1"/>
</dbReference>
<dbReference type="RefSeq" id="WP_231913563.1">
    <property type="nucleotide sequence ID" value="NZ_LS483464.1"/>
</dbReference>
<dbReference type="CDD" id="cd03214">
    <property type="entry name" value="ABC_Iron-Siderophores_B12_Hemin"/>
    <property type="match status" value="1"/>
</dbReference>
<dbReference type="EMBL" id="PDJF01000001">
    <property type="protein sequence ID" value="PFG27719.1"/>
    <property type="molecule type" value="Genomic_DNA"/>
</dbReference>
<sequence length="288" mass="30424">MTHMLHDVPSGGGVVVHDVTINIGDKTLLENVNFVAQPGVVTGLIGPNGAGKSTLLAAIAGDLPVARGSITVAGHNPSTSTPRALSQARAVMLQDVGVSFQFFVRDIVAMGRRPWKGTPAEAHDPQIIDAALAAVDCLHLEARDIVTLSGGERARVALARVLAQNTPVVLLDEPTAALDIKHQERVLSLVRTLAHEAGVTVIVVVHDLGAAAAYCDNIVCLADRTVAAAGTVEEVFTDQTLTDIYGWPIHVGRADGAVTVHPTRRHVDESAYALLRTLHHNFLGEHHA</sequence>
<dbReference type="InterPro" id="IPR017871">
    <property type="entry name" value="ABC_transporter-like_CS"/>
</dbReference>
<dbReference type="PANTHER" id="PTHR42794">
    <property type="entry name" value="HEMIN IMPORT ATP-BINDING PROTEIN HMUV"/>
    <property type="match status" value="1"/>
</dbReference>
<evidence type="ECO:0000313" key="7">
    <source>
        <dbReference type="Proteomes" id="UP000221653"/>
    </source>
</evidence>
<dbReference type="InterPro" id="IPR003439">
    <property type="entry name" value="ABC_transporter-like_ATP-bd"/>
</dbReference>
<protein>
    <submittedName>
        <fullName evidence="6">Iron complex transport system ATP-binding protein</fullName>
    </submittedName>
</protein>
<dbReference type="Gene3D" id="3.40.50.300">
    <property type="entry name" value="P-loop containing nucleotide triphosphate hydrolases"/>
    <property type="match status" value="1"/>
</dbReference>
<dbReference type="PROSITE" id="PS00211">
    <property type="entry name" value="ABC_TRANSPORTER_1"/>
    <property type="match status" value="1"/>
</dbReference>
<evidence type="ECO:0000256" key="1">
    <source>
        <dbReference type="ARBA" id="ARBA00022448"/>
    </source>
</evidence>
<keyword evidence="4" id="KW-1278">Translocase</keyword>
<dbReference type="InterPro" id="IPR027417">
    <property type="entry name" value="P-loop_NTPase"/>
</dbReference>
<dbReference type="SMART" id="SM00382">
    <property type="entry name" value="AAA"/>
    <property type="match status" value="1"/>
</dbReference>
<keyword evidence="2" id="KW-0547">Nucleotide-binding</keyword>
<dbReference type="Pfam" id="PF00005">
    <property type="entry name" value="ABC_tran"/>
    <property type="match status" value="1"/>
</dbReference>
<evidence type="ECO:0000313" key="6">
    <source>
        <dbReference type="EMBL" id="PFG27719.1"/>
    </source>
</evidence>
<keyword evidence="1" id="KW-0813">Transport</keyword>
<evidence type="ECO:0000256" key="4">
    <source>
        <dbReference type="ARBA" id="ARBA00022967"/>
    </source>
</evidence>
<dbReference type="PANTHER" id="PTHR42794:SF1">
    <property type="entry name" value="HEMIN IMPORT ATP-BINDING PROTEIN HMUV"/>
    <property type="match status" value="1"/>
</dbReference>
<name>A0A2A9DP77_9CORY</name>